<accession>A0ABV4IG70</accession>
<evidence type="ECO:0000256" key="2">
    <source>
        <dbReference type="ARBA" id="ARBA00008133"/>
    </source>
</evidence>
<comment type="similarity">
    <text evidence="2 9">Belongs to the uroporphyrinogen-III synthase family.</text>
</comment>
<comment type="pathway">
    <text evidence="1 9">Porphyrin-containing compound metabolism; protoporphyrin-IX biosynthesis; coproporphyrinogen-III from 5-aminolevulinate: step 3/4.</text>
</comment>
<dbReference type="Pfam" id="PF02602">
    <property type="entry name" value="HEM4"/>
    <property type="match status" value="1"/>
</dbReference>
<evidence type="ECO:0000256" key="9">
    <source>
        <dbReference type="RuleBase" id="RU366031"/>
    </source>
</evidence>
<dbReference type="PANTHER" id="PTHR38042">
    <property type="entry name" value="UROPORPHYRINOGEN-III SYNTHASE, CHLOROPLASTIC"/>
    <property type="match status" value="1"/>
</dbReference>
<dbReference type="InterPro" id="IPR039793">
    <property type="entry name" value="UROS/Hem4"/>
</dbReference>
<dbReference type="EMBL" id="JBGJLR010000006">
    <property type="protein sequence ID" value="MEZ2739437.1"/>
    <property type="molecule type" value="Genomic_DNA"/>
</dbReference>
<gene>
    <name evidence="11" type="ORF">ACBP88_08160</name>
</gene>
<proteinExistence type="inferred from homology"/>
<comment type="caution">
    <text evidence="11">The sequence shown here is derived from an EMBL/GenBank/DDBJ whole genome shotgun (WGS) entry which is preliminary data.</text>
</comment>
<dbReference type="Gene3D" id="3.40.50.10090">
    <property type="match status" value="2"/>
</dbReference>
<comment type="catalytic activity">
    <reaction evidence="8 9">
        <text>hydroxymethylbilane = uroporphyrinogen III + H2O</text>
        <dbReference type="Rhea" id="RHEA:18965"/>
        <dbReference type="ChEBI" id="CHEBI:15377"/>
        <dbReference type="ChEBI" id="CHEBI:57308"/>
        <dbReference type="ChEBI" id="CHEBI:57845"/>
        <dbReference type="EC" id="4.2.1.75"/>
    </reaction>
</comment>
<dbReference type="SUPFAM" id="SSF69618">
    <property type="entry name" value="HemD-like"/>
    <property type="match status" value="1"/>
</dbReference>
<reference evidence="11 12" key="1">
    <citation type="submission" date="2024-08" db="EMBL/GenBank/DDBJ databases">
        <authorList>
            <person name="Feng Z."/>
            <person name="Ronholm J."/>
        </authorList>
    </citation>
    <scope>NUCLEOTIDE SEQUENCE [LARGE SCALE GENOMIC DNA]</scope>
    <source>
        <strain evidence="11 12">4-AB0-8</strain>
    </source>
</reference>
<dbReference type="InterPro" id="IPR003754">
    <property type="entry name" value="4pyrrol_synth_uPrphyn_synth"/>
</dbReference>
<dbReference type="Proteomes" id="UP001567350">
    <property type="component" value="Unassembled WGS sequence"/>
</dbReference>
<evidence type="ECO:0000256" key="6">
    <source>
        <dbReference type="ARBA" id="ARBA00037589"/>
    </source>
</evidence>
<name>A0ABV4IG70_9BURK</name>
<evidence type="ECO:0000256" key="7">
    <source>
        <dbReference type="ARBA" id="ARBA00040167"/>
    </source>
</evidence>
<keyword evidence="4 9" id="KW-0456">Lyase</keyword>
<dbReference type="RefSeq" id="WP_370891696.1">
    <property type="nucleotide sequence ID" value="NZ_JBGJLR010000006.1"/>
</dbReference>
<evidence type="ECO:0000256" key="8">
    <source>
        <dbReference type="ARBA" id="ARBA00048617"/>
    </source>
</evidence>
<protein>
    <recommendedName>
        <fullName evidence="7 9">Uroporphyrinogen-III synthase</fullName>
        <ecNumber evidence="3 9">4.2.1.75</ecNumber>
    </recommendedName>
</protein>
<keyword evidence="12" id="KW-1185">Reference proteome</keyword>
<evidence type="ECO:0000259" key="10">
    <source>
        <dbReference type="Pfam" id="PF02602"/>
    </source>
</evidence>
<dbReference type="PANTHER" id="PTHR38042:SF1">
    <property type="entry name" value="UROPORPHYRINOGEN-III SYNTHASE, CHLOROPLASTIC"/>
    <property type="match status" value="1"/>
</dbReference>
<dbReference type="InterPro" id="IPR036108">
    <property type="entry name" value="4pyrrol_syn_uPrphyn_synt_sf"/>
</dbReference>
<evidence type="ECO:0000313" key="12">
    <source>
        <dbReference type="Proteomes" id="UP001567350"/>
    </source>
</evidence>
<evidence type="ECO:0000256" key="1">
    <source>
        <dbReference type="ARBA" id="ARBA00004772"/>
    </source>
</evidence>
<sequence>MVQLVVTRPQPDAALWVQQLQSAGINACALPMMAIGPSRSPAAVAAVRTALQQLQSYQVLMFVSGNAVRHFFAQLRQTAACLPASVQCWSPGPGTTKALALEGISPQSVVEPAPDAPQFDSESLWEQAQHHIHAGDRILIVRGGDGANATGQGRQWLTAQLQQRGVHVDFAPVYERQAPGTTPSLLQRISELRSQQAVWLFSSSECVQHLVRCNTTWSWQAHTALATHPRIAQQVRQAGFGNVIETLPTVQGITASIKSLHDHL</sequence>
<keyword evidence="5 9" id="KW-0627">Porphyrin biosynthesis</keyword>
<dbReference type="EC" id="4.2.1.75" evidence="3 9"/>
<organism evidence="11 12">
    <name type="scientific">Comamonas jiangduensis</name>
    <dbReference type="NCBI Taxonomy" id="1194168"/>
    <lineage>
        <taxon>Bacteria</taxon>
        <taxon>Pseudomonadati</taxon>
        <taxon>Pseudomonadota</taxon>
        <taxon>Betaproteobacteria</taxon>
        <taxon>Burkholderiales</taxon>
        <taxon>Comamonadaceae</taxon>
        <taxon>Comamonas</taxon>
    </lineage>
</organism>
<comment type="function">
    <text evidence="6 9">Catalyzes cyclization of the linear tetrapyrrole, hydroxymethylbilane, to the macrocyclic uroporphyrinogen III.</text>
</comment>
<evidence type="ECO:0000256" key="5">
    <source>
        <dbReference type="ARBA" id="ARBA00023244"/>
    </source>
</evidence>
<evidence type="ECO:0000313" key="11">
    <source>
        <dbReference type="EMBL" id="MEZ2739437.1"/>
    </source>
</evidence>
<evidence type="ECO:0000256" key="4">
    <source>
        <dbReference type="ARBA" id="ARBA00023239"/>
    </source>
</evidence>
<evidence type="ECO:0000256" key="3">
    <source>
        <dbReference type="ARBA" id="ARBA00013109"/>
    </source>
</evidence>
<dbReference type="GO" id="GO:0004852">
    <property type="term" value="F:uroporphyrinogen-III synthase activity"/>
    <property type="evidence" value="ECO:0007669"/>
    <property type="project" value="UniProtKB-EC"/>
</dbReference>
<feature type="domain" description="Tetrapyrrole biosynthesis uroporphyrinogen III synthase" evidence="10">
    <location>
        <begin position="17"/>
        <end position="254"/>
    </location>
</feature>
<dbReference type="CDD" id="cd06578">
    <property type="entry name" value="HemD"/>
    <property type="match status" value="1"/>
</dbReference>